<name>A0ABU6MFC7_9BACI</name>
<accession>A0ABU6MFC7</accession>
<proteinExistence type="inferred from homology"/>
<evidence type="ECO:0000256" key="1">
    <source>
        <dbReference type="ARBA" id="ARBA00004193"/>
    </source>
</evidence>
<dbReference type="InterPro" id="IPR039424">
    <property type="entry name" value="SBP_5"/>
</dbReference>
<dbReference type="SUPFAM" id="SSF53850">
    <property type="entry name" value="Periplasmic binding protein-like II"/>
    <property type="match status" value="1"/>
</dbReference>
<dbReference type="PANTHER" id="PTHR30290">
    <property type="entry name" value="PERIPLASMIC BINDING COMPONENT OF ABC TRANSPORTER"/>
    <property type="match status" value="1"/>
</dbReference>
<keyword evidence="4 5" id="KW-0732">Signal</keyword>
<dbReference type="PROSITE" id="PS01040">
    <property type="entry name" value="SBP_BACTERIAL_5"/>
    <property type="match status" value="1"/>
</dbReference>
<dbReference type="Gene3D" id="3.90.76.10">
    <property type="entry name" value="Dipeptide-binding Protein, Domain 1"/>
    <property type="match status" value="1"/>
</dbReference>
<keyword evidence="8" id="KW-1185">Reference proteome</keyword>
<comment type="similarity">
    <text evidence="2">Belongs to the bacterial solute-binding protein 5 family.</text>
</comment>
<dbReference type="Gene3D" id="3.40.190.10">
    <property type="entry name" value="Periplasmic binding protein-like II"/>
    <property type="match status" value="1"/>
</dbReference>
<keyword evidence="3" id="KW-0813">Transport</keyword>
<evidence type="ECO:0000259" key="6">
    <source>
        <dbReference type="Pfam" id="PF00496"/>
    </source>
</evidence>
<evidence type="ECO:0000256" key="4">
    <source>
        <dbReference type="ARBA" id="ARBA00022729"/>
    </source>
</evidence>
<dbReference type="Proteomes" id="UP001341444">
    <property type="component" value="Unassembled WGS sequence"/>
</dbReference>
<feature type="chain" id="PRO_5046905861" evidence="5">
    <location>
        <begin position="22"/>
        <end position="517"/>
    </location>
</feature>
<evidence type="ECO:0000313" key="8">
    <source>
        <dbReference type="Proteomes" id="UP001341444"/>
    </source>
</evidence>
<comment type="subcellular location">
    <subcellularLocation>
        <location evidence="1">Cell membrane</location>
        <topology evidence="1">Lipid-anchor</topology>
    </subcellularLocation>
</comment>
<dbReference type="InterPro" id="IPR023765">
    <property type="entry name" value="SBP_5_CS"/>
</dbReference>
<dbReference type="Gene3D" id="3.10.105.10">
    <property type="entry name" value="Dipeptide-binding Protein, Domain 3"/>
    <property type="match status" value="1"/>
</dbReference>
<organism evidence="7 8">
    <name type="scientific">Heyndrickxia acidicola</name>
    <dbReference type="NCBI Taxonomy" id="209389"/>
    <lineage>
        <taxon>Bacteria</taxon>
        <taxon>Bacillati</taxon>
        <taxon>Bacillota</taxon>
        <taxon>Bacilli</taxon>
        <taxon>Bacillales</taxon>
        <taxon>Bacillaceae</taxon>
        <taxon>Heyndrickxia</taxon>
    </lineage>
</organism>
<gene>
    <name evidence="7" type="ORF">P4T90_06535</name>
</gene>
<dbReference type="Pfam" id="PF00496">
    <property type="entry name" value="SBP_bac_5"/>
    <property type="match status" value="1"/>
</dbReference>
<evidence type="ECO:0000256" key="3">
    <source>
        <dbReference type="ARBA" id="ARBA00022448"/>
    </source>
</evidence>
<evidence type="ECO:0000313" key="7">
    <source>
        <dbReference type="EMBL" id="MED1202746.1"/>
    </source>
</evidence>
<dbReference type="EMBL" id="JARMAB010000008">
    <property type="protein sequence ID" value="MED1202746.1"/>
    <property type="molecule type" value="Genomic_DNA"/>
</dbReference>
<evidence type="ECO:0000256" key="5">
    <source>
        <dbReference type="SAM" id="SignalP"/>
    </source>
</evidence>
<sequence>MRNKWLLGTLSAITISSMALAGCSSSTSSSASGNTNSASTVPQEITYATTTDAVGLSPIQTNDNASAHVIDQVYETLFKRNPQTMAIEPDLAVSYTNPDPLTWIIKLRKGVKFQDGTPFNADAVKYDFDKFRDPKTAAPRASLLASIDTVTVQDPYTVVIKTKKPYGALLAALSHDNASIVSPKADKAGNLNKQPVGTGPFKFVEWVPGDHITLAANKDYWGGTPKLQKVTFKVVPDVNTEVSMLQSGQVQFIDNLAAETLPRLQSMSNVSITKKDGTPMYYFGFNMDKAPMNNLKFRQAAAYAIDRSAYVKQLGGLGIQSNSIIGPKVFGYDPSAEKEGYNFDPAKAKQLLKESGYNGAPLKMLVANTPGYVKMAQIVQAQLKQVGINAQISLLEWGTFLDVSKKGDFDLTFLAWTNSTADGSELLYPNLDSKNINASNVVRYNNPAFDKLVEASRETVDQNQRKTLLDEANKMAINDAPMIVMNHAMVSAAVDKSVKGFKLDPTGQWFLNNVTRE</sequence>
<comment type="caution">
    <text evidence="7">The sequence shown here is derived from an EMBL/GenBank/DDBJ whole genome shotgun (WGS) entry which is preliminary data.</text>
</comment>
<reference evidence="7 8" key="1">
    <citation type="submission" date="2023-03" db="EMBL/GenBank/DDBJ databases">
        <title>Bacillus Genome Sequencing.</title>
        <authorList>
            <person name="Dunlap C."/>
        </authorList>
    </citation>
    <scope>NUCLEOTIDE SEQUENCE [LARGE SCALE GENOMIC DNA]</scope>
    <source>
        <strain evidence="7 8">B-23453</strain>
    </source>
</reference>
<feature type="signal peptide" evidence="5">
    <location>
        <begin position="1"/>
        <end position="21"/>
    </location>
</feature>
<dbReference type="CDD" id="cd08499">
    <property type="entry name" value="PBP2_Ylib_like"/>
    <property type="match status" value="1"/>
</dbReference>
<dbReference type="PROSITE" id="PS51257">
    <property type="entry name" value="PROKAR_LIPOPROTEIN"/>
    <property type="match status" value="1"/>
</dbReference>
<evidence type="ECO:0000256" key="2">
    <source>
        <dbReference type="ARBA" id="ARBA00005695"/>
    </source>
</evidence>
<protein>
    <submittedName>
        <fullName evidence="7">Glutathione ABC transporter substrate-binding protein</fullName>
    </submittedName>
</protein>
<dbReference type="RefSeq" id="WP_066267688.1">
    <property type="nucleotide sequence ID" value="NZ_JARMAB010000008.1"/>
</dbReference>
<dbReference type="InterPro" id="IPR030678">
    <property type="entry name" value="Peptide/Ni-bd"/>
</dbReference>
<dbReference type="PANTHER" id="PTHR30290:SF9">
    <property type="entry name" value="OLIGOPEPTIDE-BINDING PROTEIN APPA"/>
    <property type="match status" value="1"/>
</dbReference>
<dbReference type="PIRSF" id="PIRSF002741">
    <property type="entry name" value="MppA"/>
    <property type="match status" value="1"/>
</dbReference>
<feature type="domain" description="Solute-binding protein family 5" evidence="6">
    <location>
        <begin position="87"/>
        <end position="437"/>
    </location>
</feature>
<dbReference type="InterPro" id="IPR000914">
    <property type="entry name" value="SBP_5_dom"/>
</dbReference>